<protein>
    <recommendedName>
        <fullName evidence="3">Myb/SANT-like domain-containing protein</fullName>
    </recommendedName>
</protein>
<evidence type="ECO:0000313" key="1">
    <source>
        <dbReference type="EMBL" id="KAJ7758197.1"/>
    </source>
</evidence>
<dbReference type="AlphaFoldDB" id="A0AAD7J6I1"/>
<evidence type="ECO:0000313" key="2">
    <source>
        <dbReference type="Proteomes" id="UP001215280"/>
    </source>
</evidence>
<gene>
    <name evidence="1" type="ORF">DFH07DRAFT_772662</name>
</gene>
<evidence type="ECO:0008006" key="3">
    <source>
        <dbReference type="Google" id="ProtNLM"/>
    </source>
</evidence>
<comment type="caution">
    <text evidence="1">The sequence shown here is derived from an EMBL/GenBank/DDBJ whole genome shotgun (WGS) entry which is preliminary data.</text>
</comment>
<proteinExistence type="predicted"/>
<accession>A0AAD7J6I1</accession>
<dbReference type="EMBL" id="JARJLG010000056">
    <property type="protein sequence ID" value="KAJ7758197.1"/>
    <property type="molecule type" value="Genomic_DNA"/>
</dbReference>
<organism evidence="1 2">
    <name type="scientific">Mycena maculata</name>
    <dbReference type="NCBI Taxonomy" id="230809"/>
    <lineage>
        <taxon>Eukaryota</taxon>
        <taxon>Fungi</taxon>
        <taxon>Dikarya</taxon>
        <taxon>Basidiomycota</taxon>
        <taxon>Agaricomycotina</taxon>
        <taxon>Agaricomycetes</taxon>
        <taxon>Agaricomycetidae</taxon>
        <taxon>Agaricales</taxon>
        <taxon>Marasmiineae</taxon>
        <taxon>Mycenaceae</taxon>
        <taxon>Mycena</taxon>
    </lineage>
</organism>
<dbReference type="Proteomes" id="UP001215280">
    <property type="component" value="Unassembled WGS sequence"/>
</dbReference>
<name>A0AAD7J6I1_9AGAR</name>
<keyword evidence="2" id="KW-1185">Reference proteome</keyword>
<reference evidence="1" key="1">
    <citation type="submission" date="2023-03" db="EMBL/GenBank/DDBJ databases">
        <title>Massive genome expansion in bonnet fungi (Mycena s.s.) driven by repeated elements and novel gene families across ecological guilds.</title>
        <authorList>
            <consortium name="Lawrence Berkeley National Laboratory"/>
            <person name="Harder C.B."/>
            <person name="Miyauchi S."/>
            <person name="Viragh M."/>
            <person name="Kuo A."/>
            <person name="Thoen E."/>
            <person name="Andreopoulos B."/>
            <person name="Lu D."/>
            <person name="Skrede I."/>
            <person name="Drula E."/>
            <person name="Henrissat B."/>
            <person name="Morin E."/>
            <person name="Kohler A."/>
            <person name="Barry K."/>
            <person name="LaButti K."/>
            <person name="Morin E."/>
            <person name="Salamov A."/>
            <person name="Lipzen A."/>
            <person name="Mereny Z."/>
            <person name="Hegedus B."/>
            <person name="Baldrian P."/>
            <person name="Stursova M."/>
            <person name="Weitz H."/>
            <person name="Taylor A."/>
            <person name="Grigoriev I.V."/>
            <person name="Nagy L.G."/>
            <person name="Martin F."/>
            <person name="Kauserud H."/>
        </authorList>
    </citation>
    <scope>NUCLEOTIDE SEQUENCE</scope>
    <source>
        <strain evidence="1">CBHHK188m</strain>
    </source>
</reference>
<sequence>MPSKESADWTTNPEDLTHLLEILHDKEGRIGDGGNFDKSVMNETAVEMATKWPPKKGGPQTAKACTTKWKAALGCNMAKVLPPGRSGRVAVPESTVPGPGRCDDCDITTQAAYLPLAQRFPRPSPHLVPDLVQPYPRRLHMGGSRRGGDGGLFCVKDSLSTEQFTTFSAEQAVKKAARD</sequence>